<proteinExistence type="predicted"/>
<gene>
    <name evidence="1" type="ORF">NM688_g7992</name>
</gene>
<name>A0ACC1RZ15_9APHY</name>
<keyword evidence="2" id="KW-1185">Reference proteome</keyword>
<accession>A0ACC1RZ15</accession>
<dbReference type="EMBL" id="JANHOG010002016">
    <property type="protein sequence ID" value="KAJ3528496.1"/>
    <property type="molecule type" value="Genomic_DNA"/>
</dbReference>
<organism evidence="1 2">
    <name type="scientific">Phlebia brevispora</name>
    <dbReference type="NCBI Taxonomy" id="194682"/>
    <lineage>
        <taxon>Eukaryota</taxon>
        <taxon>Fungi</taxon>
        <taxon>Dikarya</taxon>
        <taxon>Basidiomycota</taxon>
        <taxon>Agaricomycotina</taxon>
        <taxon>Agaricomycetes</taxon>
        <taxon>Polyporales</taxon>
        <taxon>Meruliaceae</taxon>
        <taxon>Phlebia</taxon>
    </lineage>
</organism>
<protein>
    <submittedName>
        <fullName evidence="1">Uncharacterized protein</fullName>
    </submittedName>
</protein>
<dbReference type="Proteomes" id="UP001148662">
    <property type="component" value="Unassembled WGS sequence"/>
</dbReference>
<comment type="caution">
    <text evidence="1">The sequence shown here is derived from an EMBL/GenBank/DDBJ whole genome shotgun (WGS) entry which is preliminary data.</text>
</comment>
<evidence type="ECO:0000313" key="1">
    <source>
        <dbReference type="EMBL" id="KAJ3528496.1"/>
    </source>
</evidence>
<reference evidence="1" key="1">
    <citation type="submission" date="2022-07" db="EMBL/GenBank/DDBJ databases">
        <title>Genome Sequence of Phlebia brevispora.</title>
        <authorList>
            <person name="Buettner E."/>
        </authorList>
    </citation>
    <scope>NUCLEOTIDE SEQUENCE</scope>
    <source>
        <strain evidence="1">MPL23</strain>
    </source>
</reference>
<evidence type="ECO:0000313" key="2">
    <source>
        <dbReference type="Proteomes" id="UP001148662"/>
    </source>
</evidence>
<sequence>MYRGAFCRHPEPAHRVGAGSRDAAGAGHRYQGETRRDWAGILQKLASCNVFGEKADVVELVQISAIGVTKHMCNSNVENTIALVLPEANAPEQSTALAQIMSLVRRSDSIAIKSEGTRVVVNAVKSLWAADTSSDAALTKRKKQAMTALVTPAHAAALAQLIGRSRRYPVLINEGVMALSLMSTHANGGLVVLDALLNPLPTEISTRGALALPVSAGPPRRTRPQPARRGARSTCSSRACATRTGRSPVEVRANVCALVGHLGRAGVVPESRVQDVTTLKESTRELLVAGAKEEGYVGTAAKKALEAWGA</sequence>